<evidence type="ECO:0000256" key="8">
    <source>
        <dbReference type="ARBA" id="ARBA00023289"/>
    </source>
</evidence>
<dbReference type="GO" id="GO:0031681">
    <property type="term" value="F:G-protein beta-subunit binding"/>
    <property type="evidence" value="ECO:0007669"/>
    <property type="project" value="InterPro"/>
</dbReference>
<comment type="subunit">
    <text evidence="9">G proteins are composed of 3 units; alpha, beta and gamma.</text>
</comment>
<evidence type="ECO:0000256" key="9">
    <source>
        <dbReference type="RuleBase" id="RU004973"/>
    </source>
</evidence>
<dbReference type="AlphaFoldDB" id="A0AAW0Q247"/>
<keyword evidence="7 9" id="KW-0449">Lipoprotein</keyword>
<proteinExistence type="inferred from homology"/>
<dbReference type="Pfam" id="PF00631">
    <property type="entry name" value="G-gamma"/>
    <property type="match status" value="1"/>
</dbReference>
<sequence>MAVKERIYEERVRESRSKIRFESLSWRWLGCLRTSTTERRMSSKTQSSLQYAKKMVQQLRIEASIERIKVSKASADLMHYCAEHARHDPLLMGIPNSDNPFKDKKRCTIL</sequence>
<dbReference type="GO" id="GO:0005834">
    <property type="term" value="C:heterotrimeric G-protein complex"/>
    <property type="evidence" value="ECO:0007669"/>
    <property type="project" value="InterPro"/>
</dbReference>
<comment type="similarity">
    <text evidence="2 9">Belongs to the G protein gamma family.</text>
</comment>
<dbReference type="FunFam" id="4.10.260.10:FF:000001">
    <property type="entry name" value="Guanine nucleotide-binding protein subunit gamma"/>
    <property type="match status" value="1"/>
</dbReference>
<evidence type="ECO:0000259" key="10">
    <source>
        <dbReference type="PROSITE" id="PS50058"/>
    </source>
</evidence>
<dbReference type="CDD" id="cd00068">
    <property type="entry name" value="GGL"/>
    <property type="match status" value="1"/>
</dbReference>
<keyword evidence="8" id="KW-0636">Prenylation</keyword>
<dbReference type="PRINTS" id="PR00321">
    <property type="entry name" value="GPROTEING"/>
</dbReference>
<keyword evidence="3 9" id="KW-1003">Cell membrane</keyword>
<organism evidence="11 12">
    <name type="scientific">Mugilogobius chulae</name>
    <name type="common">yellowstripe goby</name>
    <dbReference type="NCBI Taxonomy" id="88201"/>
    <lineage>
        <taxon>Eukaryota</taxon>
        <taxon>Metazoa</taxon>
        <taxon>Chordata</taxon>
        <taxon>Craniata</taxon>
        <taxon>Vertebrata</taxon>
        <taxon>Euteleostomi</taxon>
        <taxon>Actinopterygii</taxon>
        <taxon>Neopterygii</taxon>
        <taxon>Teleostei</taxon>
        <taxon>Neoteleostei</taxon>
        <taxon>Acanthomorphata</taxon>
        <taxon>Gobiaria</taxon>
        <taxon>Gobiiformes</taxon>
        <taxon>Gobioidei</taxon>
        <taxon>Gobiidae</taxon>
        <taxon>Gobionellinae</taxon>
        <taxon>Mugilogobius</taxon>
    </lineage>
</organism>
<comment type="function">
    <text evidence="9">Guanine nucleotide-binding proteins (G proteins) are involved as a modulator or transducer in various transmembrane signaling systems. The beta and gamma chains are required for the GTPase activity, for replacement of GDP by GTP, and for G protein-effector interaction.</text>
</comment>
<evidence type="ECO:0000256" key="3">
    <source>
        <dbReference type="ARBA" id="ARBA00022475"/>
    </source>
</evidence>
<reference evidence="12" key="1">
    <citation type="submission" date="2024-04" db="EMBL/GenBank/DDBJ databases">
        <title>Salinicola lusitanus LLJ914,a marine bacterium isolated from the Okinawa Trough.</title>
        <authorList>
            <person name="Li J."/>
        </authorList>
    </citation>
    <scope>NUCLEOTIDE SEQUENCE [LARGE SCALE GENOMIC DNA]</scope>
</reference>
<keyword evidence="5 9" id="KW-0472">Membrane</keyword>
<evidence type="ECO:0000313" key="12">
    <source>
        <dbReference type="Proteomes" id="UP001460270"/>
    </source>
</evidence>
<evidence type="ECO:0000256" key="5">
    <source>
        <dbReference type="ARBA" id="ARBA00023136"/>
    </source>
</evidence>
<comment type="caution">
    <text evidence="11">The sequence shown here is derived from an EMBL/GenBank/DDBJ whole genome shotgun (WGS) entry which is preliminary data.</text>
</comment>
<keyword evidence="6 9" id="KW-0807">Transducer</keyword>
<dbReference type="Gene3D" id="4.10.260.10">
    <property type="entry name" value="Transducin (heterotrimeric G protein), gamma chain"/>
    <property type="match status" value="1"/>
</dbReference>
<accession>A0AAW0Q247</accession>
<evidence type="ECO:0000313" key="11">
    <source>
        <dbReference type="EMBL" id="KAK7945163.1"/>
    </source>
</evidence>
<evidence type="ECO:0000256" key="6">
    <source>
        <dbReference type="ARBA" id="ARBA00023224"/>
    </source>
</evidence>
<evidence type="ECO:0000256" key="7">
    <source>
        <dbReference type="ARBA" id="ARBA00023288"/>
    </source>
</evidence>
<dbReference type="InterPro" id="IPR015898">
    <property type="entry name" value="G-protein_gamma-like_dom"/>
</dbReference>
<dbReference type="SMART" id="SM00224">
    <property type="entry name" value="GGL"/>
    <property type="match status" value="1"/>
</dbReference>
<keyword evidence="4" id="KW-0488">Methylation</keyword>
<gene>
    <name evidence="11" type="ORF">WMY93_000891</name>
</gene>
<evidence type="ECO:0000256" key="1">
    <source>
        <dbReference type="ARBA" id="ARBA00004342"/>
    </source>
</evidence>
<comment type="subcellular location">
    <subcellularLocation>
        <location evidence="1 9">Cell membrane</location>
        <topology evidence="1 9">Lipid-anchor</topology>
        <orientation evidence="1 9">Cytoplasmic side</orientation>
    </subcellularLocation>
</comment>
<dbReference type="SUPFAM" id="SSF48670">
    <property type="entry name" value="Transducin (heterotrimeric G protein), gamma chain"/>
    <property type="match status" value="1"/>
</dbReference>
<feature type="domain" description="G protein gamma" evidence="10">
    <location>
        <begin position="45"/>
        <end position="110"/>
    </location>
</feature>
<dbReference type="Proteomes" id="UP001460270">
    <property type="component" value="Unassembled WGS sequence"/>
</dbReference>
<dbReference type="GO" id="GO:0007186">
    <property type="term" value="P:G protein-coupled receptor signaling pathway"/>
    <property type="evidence" value="ECO:0007669"/>
    <property type="project" value="InterPro"/>
</dbReference>
<dbReference type="InterPro" id="IPR036284">
    <property type="entry name" value="GGL_sf"/>
</dbReference>
<dbReference type="EMBL" id="JBBPFD010000001">
    <property type="protein sequence ID" value="KAK7945163.1"/>
    <property type="molecule type" value="Genomic_DNA"/>
</dbReference>
<name>A0AAW0Q247_9GOBI</name>
<evidence type="ECO:0000256" key="4">
    <source>
        <dbReference type="ARBA" id="ARBA00022481"/>
    </source>
</evidence>
<dbReference type="PROSITE" id="PS50058">
    <property type="entry name" value="G_PROTEIN_GAMMA"/>
    <property type="match status" value="1"/>
</dbReference>
<keyword evidence="12" id="KW-1185">Reference proteome</keyword>
<dbReference type="SMART" id="SM01224">
    <property type="entry name" value="G_gamma"/>
    <property type="match status" value="1"/>
</dbReference>
<protein>
    <recommendedName>
        <fullName evidence="9">Guanine nucleotide-binding protein subunit gamma</fullName>
    </recommendedName>
</protein>
<dbReference type="InterPro" id="IPR001770">
    <property type="entry name" value="G-protein_gamma"/>
</dbReference>
<dbReference type="PANTHER" id="PTHR13809">
    <property type="entry name" value="GUANINE NUCLEOTIDE-BINDING PROTEIN GAMMA SUBUNIT"/>
    <property type="match status" value="1"/>
</dbReference>
<evidence type="ECO:0000256" key="2">
    <source>
        <dbReference type="ARBA" id="ARBA00007431"/>
    </source>
</evidence>